<sequence length="471" mass="53766">MLIFKKVTNSDGAKLRIYYRNCFYGLCEYSVGTKMMWRDELHPMYAEEAGCLIVKNLHQGQTVFDYPVPGPEGDEEAALTAIETWCLEQGISPVISVVPECKAAGLMTRYPYVKISNLRTWRDYLYDAEALCTFAGRKYSGQRNHINKFRAAYPDAAFRVLTRDDSALIDGFWADYDAVFTKEDEKAKSELRYAKRTMALAGKPWFCVGGMELNGRLISLSLGERCGDTLIVHIEKALYGYEGVYPATVQAFAQAFSDGARYSERARYINREDDAADRGLRTSKLQYLPVKLAPKYCFEPTNELIHVPQIPELRTQRLTLSAITEEDAESYYRLCMDRDRNRWWGYDDPAGVEGELRQDSFLRIAQADFEKRRAVNFAVRLDGKMIGEAILYRFDYQGGAELGCRIAPEYAGHGYGTEAFTAVAEWGLYKVHLARIVAKCFHENEASRKMLSACMRPNGQDDTFYYFQKVV</sequence>
<reference evidence="2 3" key="1">
    <citation type="submission" date="2020-08" db="EMBL/GenBank/DDBJ databases">
        <authorList>
            <person name="Liu C."/>
            <person name="Sun Q."/>
        </authorList>
    </citation>
    <scope>NUCLEOTIDE SEQUENCE [LARGE SCALE GENOMIC DNA]</scope>
    <source>
        <strain evidence="2 3">NSJ-62</strain>
    </source>
</reference>
<dbReference type="PANTHER" id="PTHR41373">
    <property type="entry name" value="DUF2156 DOMAIN-CONTAINING PROTEIN"/>
    <property type="match status" value="1"/>
</dbReference>
<protein>
    <submittedName>
        <fullName evidence="2">GNAT family N-acetyltransferase</fullName>
    </submittedName>
</protein>
<dbReference type="Pfam" id="PF13302">
    <property type="entry name" value="Acetyltransf_3"/>
    <property type="match status" value="1"/>
</dbReference>
<keyword evidence="3" id="KW-1185">Reference proteome</keyword>
<dbReference type="KEGG" id="ohi:H8790_01780"/>
<evidence type="ECO:0000313" key="2">
    <source>
        <dbReference type="EMBL" id="QNL45777.1"/>
    </source>
</evidence>
<dbReference type="Pfam" id="PF09924">
    <property type="entry name" value="LPG_synthase_C"/>
    <property type="match status" value="1"/>
</dbReference>
<name>A0A7G9B896_9FIRM</name>
<dbReference type="InterPro" id="IPR024320">
    <property type="entry name" value="LPG_synthase_C"/>
</dbReference>
<dbReference type="Proteomes" id="UP000515960">
    <property type="component" value="Chromosome"/>
</dbReference>
<dbReference type="PROSITE" id="PS51186">
    <property type="entry name" value="GNAT"/>
    <property type="match status" value="1"/>
</dbReference>
<dbReference type="InterPro" id="IPR000182">
    <property type="entry name" value="GNAT_dom"/>
</dbReference>
<organism evidence="2 3">
    <name type="scientific">Oscillibacter hominis</name>
    <dbReference type="NCBI Taxonomy" id="2763056"/>
    <lineage>
        <taxon>Bacteria</taxon>
        <taxon>Bacillati</taxon>
        <taxon>Bacillota</taxon>
        <taxon>Clostridia</taxon>
        <taxon>Eubacteriales</taxon>
        <taxon>Oscillospiraceae</taxon>
        <taxon>Oscillibacter</taxon>
    </lineage>
</organism>
<keyword evidence="2" id="KW-0808">Transferase</keyword>
<evidence type="ECO:0000313" key="3">
    <source>
        <dbReference type="Proteomes" id="UP000515960"/>
    </source>
</evidence>
<dbReference type="Gene3D" id="3.40.630.30">
    <property type="match status" value="3"/>
</dbReference>
<dbReference type="EMBL" id="CP060490">
    <property type="protein sequence ID" value="QNL45777.1"/>
    <property type="molecule type" value="Genomic_DNA"/>
</dbReference>
<dbReference type="SUPFAM" id="SSF55729">
    <property type="entry name" value="Acyl-CoA N-acyltransferases (Nat)"/>
    <property type="match status" value="3"/>
</dbReference>
<dbReference type="InterPro" id="IPR016181">
    <property type="entry name" value="Acyl_CoA_acyltransferase"/>
</dbReference>
<dbReference type="InterPro" id="IPR016732">
    <property type="entry name" value="UCP018688"/>
</dbReference>
<dbReference type="AlphaFoldDB" id="A0A7G9B896"/>
<dbReference type="CDD" id="cd04301">
    <property type="entry name" value="NAT_SF"/>
    <property type="match status" value="1"/>
</dbReference>
<accession>A0A7G9B896</accession>
<feature type="domain" description="N-acetyltransferase" evidence="1">
    <location>
        <begin position="318"/>
        <end position="471"/>
    </location>
</feature>
<dbReference type="PANTHER" id="PTHR41373:SF1">
    <property type="entry name" value="PHOSPHATIDYLGLYCEROL LYSYLTRANSFERASE C-TERMINAL DOMAIN-CONTAINING PROTEIN"/>
    <property type="match status" value="1"/>
</dbReference>
<proteinExistence type="predicted"/>
<gene>
    <name evidence="2" type="ORF">H8790_01780</name>
</gene>
<dbReference type="GO" id="GO:0016747">
    <property type="term" value="F:acyltransferase activity, transferring groups other than amino-acyl groups"/>
    <property type="evidence" value="ECO:0007669"/>
    <property type="project" value="InterPro"/>
</dbReference>
<evidence type="ECO:0000259" key="1">
    <source>
        <dbReference type="PROSITE" id="PS51186"/>
    </source>
</evidence>